<dbReference type="Gene3D" id="3.30.590.20">
    <property type="match status" value="1"/>
</dbReference>
<dbReference type="RefSeq" id="WP_120101541.1">
    <property type="nucleotide sequence ID" value="NZ_QKNY01000005.1"/>
</dbReference>
<dbReference type="Proteomes" id="UP000276588">
    <property type="component" value="Unassembled WGS sequence"/>
</dbReference>
<sequence>MSSTPSLKRSIEVEYWVVNEAGYLTQPGSLIDLPGAEREFVEPMVEIKTTPCTSTAELRGELFERVRAALDRGKEFGKQLVPLATPLNHEAIREIPCDRTRIQNEVVGEDFQYVRHCAGTHIHIEQQPGRAVDQLNTLIALDPALALVNSARHFRGNAMAPGARSKCYRWLAYDNLRNQGELWPYVDDREDWNRRLQTCYDRFREQAIAAGIDESTFESCFDPESAVWTPVQLREEFGTVEWRSPDTTLPSRTVALADTLAEVAGELDGRPVDIGGNTPCVDDERIVLPDFETVSDYVDTAIEEGLTESLAAYLSRMGFEPDAFDPIADTFDHDGPIDRETARQLRLEYATRLREDVRQSPAMTAD</sequence>
<dbReference type="AlphaFoldDB" id="A0A3A6QDN7"/>
<keyword evidence="1" id="KW-0436">Ligase</keyword>
<dbReference type="EMBL" id="QKNY01000005">
    <property type="protein sequence ID" value="RJX44160.1"/>
    <property type="molecule type" value="Genomic_DNA"/>
</dbReference>
<dbReference type="GO" id="GO:0042398">
    <property type="term" value="P:modified amino acid biosynthetic process"/>
    <property type="evidence" value="ECO:0007669"/>
    <property type="project" value="InterPro"/>
</dbReference>
<dbReference type="OrthoDB" id="156252at2157"/>
<dbReference type="GO" id="GO:0004357">
    <property type="term" value="F:glutamate-cysteine ligase activity"/>
    <property type="evidence" value="ECO:0007669"/>
    <property type="project" value="InterPro"/>
</dbReference>
<protein>
    <submittedName>
        <fullName evidence="1">Glutamate--cysteine ligase</fullName>
    </submittedName>
</protein>
<dbReference type="PANTHER" id="PTHR36510">
    <property type="entry name" value="GLUTAMATE--CYSTEINE LIGASE 2-RELATED"/>
    <property type="match status" value="1"/>
</dbReference>
<dbReference type="InterPro" id="IPR050141">
    <property type="entry name" value="GCL_type2/YbdK_subfam"/>
</dbReference>
<evidence type="ECO:0000313" key="1">
    <source>
        <dbReference type="EMBL" id="RJX44160.1"/>
    </source>
</evidence>
<gene>
    <name evidence="1" type="ORF">DM826_03535</name>
</gene>
<dbReference type="InterPro" id="IPR014746">
    <property type="entry name" value="Gln_synth/guanido_kin_cat_dom"/>
</dbReference>
<comment type="caution">
    <text evidence="1">The sequence shown here is derived from an EMBL/GenBank/DDBJ whole genome shotgun (WGS) entry which is preliminary data.</text>
</comment>
<dbReference type="SUPFAM" id="SSF55931">
    <property type="entry name" value="Glutamine synthetase/guanido kinase"/>
    <property type="match status" value="1"/>
</dbReference>
<accession>A0A3A6QDN7</accession>
<keyword evidence="2" id="KW-1185">Reference proteome</keyword>
<evidence type="ECO:0000313" key="2">
    <source>
        <dbReference type="Proteomes" id="UP000276588"/>
    </source>
</evidence>
<dbReference type="PANTHER" id="PTHR36510:SF1">
    <property type="entry name" value="GLUTAMATE--CYSTEINE LIGASE 2-RELATED"/>
    <property type="match status" value="1"/>
</dbReference>
<reference evidence="1 2" key="1">
    <citation type="submission" date="2018-06" db="EMBL/GenBank/DDBJ databases">
        <title>Halonotius sp. F13-13 a new haloarchaeeon isolated from a solar saltern from Isla Cristina, Huelva, Spain.</title>
        <authorList>
            <person name="Duran-Viseras A."/>
            <person name="Sanchez-Porro C."/>
            <person name="Ventosa A."/>
        </authorList>
    </citation>
    <scope>NUCLEOTIDE SEQUENCE [LARGE SCALE GENOMIC DNA]</scope>
    <source>
        <strain evidence="1 2">F13-13</strain>
    </source>
</reference>
<proteinExistence type="predicted"/>
<name>A0A3A6QDN7_9EURY</name>
<organism evidence="1 2">
    <name type="scientific">Halonotius aquaticus</name>
    <dbReference type="NCBI Taxonomy" id="2216978"/>
    <lineage>
        <taxon>Archaea</taxon>
        <taxon>Methanobacteriati</taxon>
        <taxon>Methanobacteriota</taxon>
        <taxon>Stenosarchaea group</taxon>
        <taxon>Halobacteria</taxon>
        <taxon>Halobacteriales</taxon>
        <taxon>Haloferacaceae</taxon>
        <taxon>Halonotius</taxon>
    </lineage>
</organism>